<dbReference type="NCBIfam" id="TIGR00426">
    <property type="entry name" value="competence protein ComEA helix-hairpin-helix repeat region"/>
    <property type="match status" value="1"/>
</dbReference>
<dbReference type="EMBL" id="JBHTIU010000081">
    <property type="protein sequence ID" value="MFD0871483.1"/>
    <property type="molecule type" value="Genomic_DNA"/>
</dbReference>
<feature type="domain" description="Helix-hairpin-helix DNA-binding motif class 1" evidence="3">
    <location>
        <begin position="148"/>
        <end position="167"/>
    </location>
</feature>
<dbReference type="PANTHER" id="PTHR21180:SF32">
    <property type="entry name" value="ENDONUCLEASE_EXONUCLEASE_PHOSPHATASE FAMILY DOMAIN-CONTAINING PROTEIN 1"/>
    <property type="match status" value="1"/>
</dbReference>
<evidence type="ECO:0000313" key="5">
    <source>
        <dbReference type="Proteomes" id="UP001597120"/>
    </source>
</evidence>
<dbReference type="PANTHER" id="PTHR21180">
    <property type="entry name" value="ENDONUCLEASE/EXONUCLEASE/PHOSPHATASE FAMILY DOMAIN-CONTAINING PROTEIN 1"/>
    <property type="match status" value="1"/>
</dbReference>
<dbReference type="Gene3D" id="1.10.150.320">
    <property type="entry name" value="Photosystem II 12 kDa extrinsic protein"/>
    <property type="match status" value="1"/>
</dbReference>
<feature type="domain" description="Helix-hairpin-helix DNA-binding motif class 1" evidence="3">
    <location>
        <begin position="178"/>
        <end position="197"/>
    </location>
</feature>
<dbReference type="InterPro" id="IPR010994">
    <property type="entry name" value="RuvA_2-like"/>
</dbReference>
<organism evidence="4 5">
    <name type="scientific">Paenibacillus residui</name>
    <dbReference type="NCBI Taxonomy" id="629724"/>
    <lineage>
        <taxon>Bacteria</taxon>
        <taxon>Bacillati</taxon>
        <taxon>Bacillota</taxon>
        <taxon>Bacilli</taxon>
        <taxon>Bacillales</taxon>
        <taxon>Paenibacillaceae</taxon>
        <taxon>Paenibacillus</taxon>
    </lineage>
</organism>
<keyword evidence="2" id="KW-0812">Transmembrane</keyword>
<evidence type="ECO:0000259" key="3">
    <source>
        <dbReference type="SMART" id="SM00278"/>
    </source>
</evidence>
<dbReference type="Pfam" id="PF12836">
    <property type="entry name" value="HHH_3"/>
    <property type="match status" value="1"/>
</dbReference>
<dbReference type="InterPro" id="IPR003583">
    <property type="entry name" value="Hlx-hairpin-Hlx_DNA-bd_motif"/>
</dbReference>
<feature type="transmembrane region" description="Helical" evidence="2">
    <location>
        <begin position="12"/>
        <end position="30"/>
    </location>
</feature>
<gene>
    <name evidence="4" type="ORF">ACFQ03_20290</name>
</gene>
<dbReference type="InterPro" id="IPR004509">
    <property type="entry name" value="Competence_ComEA_HhH"/>
</dbReference>
<reference evidence="5" key="1">
    <citation type="journal article" date="2019" name="Int. J. Syst. Evol. Microbiol.">
        <title>The Global Catalogue of Microorganisms (GCM) 10K type strain sequencing project: providing services to taxonomists for standard genome sequencing and annotation.</title>
        <authorList>
            <consortium name="The Broad Institute Genomics Platform"/>
            <consortium name="The Broad Institute Genome Sequencing Center for Infectious Disease"/>
            <person name="Wu L."/>
            <person name="Ma J."/>
        </authorList>
    </citation>
    <scope>NUCLEOTIDE SEQUENCE [LARGE SCALE GENOMIC DNA]</scope>
    <source>
        <strain evidence="5">CCUG 57263</strain>
    </source>
</reference>
<dbReference type="SMART" id="SM00278">
    <property type="entry name" value="HhH1"/>
    <property type="match status" value="2"/>
</dbReference>
<feature type="compositionally biased region" description="Low complexity" evidence="1">
    <location>
        <begin position="103"/>
        <end position="114"/>
    </location>
</feature>
<keyword evidence="2" id="KW-0472">Membrane</keyword>
<evidence type="ECO:0000256" key="2">
    <source>
        <dbReference type="SAM" id="Phobius"/>
    </source>
</evidence>
<evidence type="ECO:0000313" key="4">
    <source>
        <dbReference type="EMBL" id="MFD0871483.1"/>
    </source>
</evidence>
<name>A0ABW3DE60_9BACL</name>
<dbReference type="RefSeq" id="WP_379290523.1">
    <property type="nucleotide sequence ID" value="NZ_JBHTIU010000081.1"/>
</dbReference>
<protein>
    <submittedName>
        <fullName evidence="4">Helix-hairpin-helix domain-containing protein</fullName>
    </submittedName>
</protein>
<dbReference type="Proteomes" id="UP001597120">
    <property type="component" value="Unassembled WGS sequence"/>
</dbReference>
<proteinExistence type="predicted"/>
<accession>A0ABW3DE60</accession>
<evidence type="ECO:0000256" key="1">
    <source>
        <dbReference type="SAM" id="MobiDB-lite"/>
    </source>
</evidence>
<dbReference type="InterPro" id="IPR051675">
    <property type="entry name" value="Endo/Exo/Phosphatase_dom_1"/>
</dbReference>
<keyword evidence="5" id="KW-1185">Reference proteome</keyword>
<feature type="region of interest" description="Disordered" evidence="1">
    <location>
        <begin position="57"/>
        <end position="134"/>
    </location>
</feature>
<sequence>MDRWFGTKGIWFFSLMPVALLGFLLFTRLYDAGEWEPFSAVNDEVKSLLASDWAGSADKGQSLNSGGEGGSQAPNPSAAPDATGKPAGMTSDSDSQAAAVEDSNGASAAQAPNAGSPPPNGVNPGSTHQPSAVSADSSLIDINTASVTELTALPGIGPSKANAIVTYRQQNQGFKSINDLMEVKGIGQKTFEKLKDLITVSPYPAASD</sequence>
<comment type="caution">
    <text evidence="4">The sequence shown here is derived from an EMBL/GenBank/DDBJ whole genome shotgun (WGS) entry which is preliminary data.</text>
</comment>
<dbReference type="SUPFAM" id="SSF47781">
    <property type="entry name" value="RuvA domain 2-like"/>
    <property type="match status" value="1"/>
</dbReference>
<keyword evidence="2" id="KW-1133">Transmembrane helix</keyword>